<dbReference type="EMBL" id="FQ670179">
    <property type="protein sequence ID" value="CBY82195.1"/>
    <property type="molecule type" value="Genomic_DNA"/>
</dbReference>
<dbReference type="GeneID" id="36134823"/>
<evidence type="ECO:0000256" key="1">
    <source>
        <dbReference type="ARBA" id="ARBA00023004"/>
    </source>
</evidence>
<dbReference type="InterPro" id="IPR038157">
    <property type="entry name" value="FeoA_core_dom"/>
</dbReference>
<dbReference type="Gene3D" id="2.30.30.90">
    <property type="match status" value="1"/>
</dbReference>
<dbReference type="eggNOG" id="COG1918">
    <property type="taxonomic scope" value="Bacteria"/>
</dbReference>
<dbReference type="SUPFAM" id="SSF50037">
    <property type="entry name" value="C-terminal domain of transcriptional repressors"/>
    <property type="match status" value="1"/>
</dbReference>
<dbReference type="KEGG" id="hfe:HFELIS_01110"/>
<evidence type="ECO:0000313" key="4">
    <source>
        <dbReference type="Proteomes" id="UP000007934"/>
    </source>
</evidence>
<dbReference type="GO" id="GO:0046914">
    <property type="term" value="F:transition metal ion binding"/>
    <property type="evidence" value="ECO:0007669"/>
    <property type="project" value="InterPro"/>
</dbReference>
<dbReference type="AlphaFoldDB" id="E7ACG6"/>
<protein>
    <submittedName>
        <fullName evidence="3">Ferrous ion transport protein A</fullName>
    </submittedName>
</protein>
<proteinExistence type="predicted"/>
<dbReference type="SMART" id="SM00899">
    <property type="entry name" value="FeoA"/>
    <property type="match status" value="1"/>
</dbReference>
<sequence length="75" mass="8478">MTLLDCQKDHRYTILEIQGADTALKDRFLSFGIRPGVEFTLLQHSLRRATFSICIDNAQIALRSHEAALLHVSPL</sequence>
<name>E7ACG6_HELFC</name>
<organism evidence="3 4">
    <name type="scientific">Helicobacter felis (strain ATCC 49179 / CCUG 28539 / NCTC 12436 / CS1)</name>
    <dbReference type="NCBI Taxonomy" id="936155"/>
    <lineage>
        <taxon>Bacteria</taxon>
        <taxon>Pseudomonadati</taxon>
        <taxon>Campylobacterota</taxon>
        <taxon>Epsilonproteobacteria</taxon>
        <taxon>Campylobacterales</taxon>
        <taxon>Helicobacteraceae</taxon>
        <taxon>Helicobacter</taxon>
    </lineage>
</organism>
<feature type="domain" description="Ferrous iron transporter FeoA-like" evidence="2">
    <location>
        <begin position="1"/>
        <end position="74"/>
    </location>
</feature>
<dbReference type="Proteomes" id="UP000007934">
    <property type="component" value="Chromosome"/>
</dbReference>
<accession>E7ACG6</accession>
<evidence type="ECO:0000259" key="2">
    <source>
        <dbReference type="SMART" id="SM00899"/>
    </source>
</evidence>
<dbReference type="InterPro" id="IPR008988">
    <property type="entry name" value="Transcriptional_repressor_C"/>
</dbReference>
<dbReference type="HOGENOM" id="CLU_150646_7_1_7"/>
<dbReference type="OrthoDB" id="5334830at2"/>
<gene>
    <name evidence="3" type="primary">feoA</name>
    <name evidence="3" type="ordered locus">Hfelis_01110</name>
</gene>
<reference evidence="3 4" key="1">
    <citation type="journal article" date="2011" name="Genome Biol. Evol.">
        <title>Comparative whole genome sequence analysis of the carcinogenic bacterial model pathogen Helicobacter felis.</title>
        <authorList>
            <person name="Arnold I.C."/>
            <person name="Zigova Z."/>
            <person name="Holden M."/>
            <person name="Lawley T.D."/>
            <person name="Rad R."/>
            <person name="Dougan G."/>
            <person name="Falkow S."/>
            <person name="Bentley S.D."/>
            <person name="Muller A."/>
        </authorList>
    </citation>
    <scope>NUCLEOTIDE SEQUENCE [LARGE SCALE GENOMIC DNA]</scope>
    <source>
        <strain evidence="4">ATCC 49179 / CCUG 28539 / NCTC 12436 / CS1</strain>
    </source>
</reference>
<dbReference type="RefSeq" id="WP_013468565.1">
    <property type="nucleotide sequence ID" value="NC_014810.2"/>
</dbReference>
<evidence type="ECO:0000313" key="3">
    <source>
        <dbReference type="EMBL" id="CBY82195.1"/>
    </source>
</evidence>
<keyword evidence="4" id="KW-1185">Reference proteome</keyword>
<keyword evidence="1" id="KW-0408">Iron</keyword>
<dbReference type="Pfam" id="PF04023">
    <property type="entry name" value="FeoA"/>
    <property type="match status" value="1"/>
</dbReference>
<dbReference type="InterPro" id="IPR007167">
    <property type="entry name" value="Fe-transptr_FeoA-like"/>
</dbReference>
<dbReference type="STRING" id="936155.HFELIS_01110"/>